<evidence type="ECO:0000313" key="2">
    <source>
        <dbReference type="Proteomes" id="UP001528920"/>
    </source>
</evidence>
<gene>
    <name evidence="1" type="ORF">L3049_11380</name>
</gene>
<dbReference type="RefSeq" id="WP_275109935.1">
    <property type="nucleotide sequence ID" value="NZ_JAKJSC010000001.1"/>
</dbReference>
<reference evidence="1 2" key="1">
    <citation type="submission" date="2022-01" db="EMBL/GenBank/DDBJ databases">
        <title>Labilibaculum sp. nov, a marine bacterium isolated from Antarctica.</title>
        <authorList>
            <person name="Dai W."/>
        </authorList>
    </citation>
    <scope>NUCLEOTIDE SEQUENCE [LARGE SCALE GENOMIC DNA]</scope>
    <source>
        <strain evidence="1 2">DW002</strain>
    </source>
</reference>
<proteinExistence type="predicted"/>
<evidence type="ECO:0000313" key="1">
    <source>
        <dbReference type="EMBL" id="MDE5418609.1"/>
    </source>
</evidence>
<accession>A0ABT5VT55</accession>
<comment type="caution">
    <text evidence="1">The sequence shown here is derived from an EMBL/GenBank/DDBJ whole genome shotgun (WGS) entry which is preliminary data.</text>
</comment>
<keyword evidence="2" id="KW-1185">Reference proteome</keyword>
<evidence type="ECO:0008006" key="3">
    <source>
        <dbReference type="Google" id="ProtNLM"/>
    </source>
</evidence>
<name>A0ABT5VT55_9BACT</name>
<dbReference type="EMBL" id="JAKJSC010000001">
    <property type="protein sequence ID" value="MDE5418609.1"/>
    <property type="molecule type" value="Genomic_DNA"/>
</dbReference>
<sequence>MKNIWILTLILFCGITQLDAQIKLRTPEGKVVLLFDNGTWKYEEVKKEIVPVVKNKEVIEISKPISTINTELTSQIVIKGVSAKLNKFSKINNTVKSDFQLISKDGKVKLITNWKVMNDQGFRIFGYITKKSKIIFSLSNGEKIELQYTKDFAPKEYPKYKFTTYSAELNMNDEQIRQLQKAYIQEVEMHWSRRIESYTIYNPDYFMKELPKMIK</sequence>
<protein>
    <recommendedName>
        <fullName evidence="3">DUF3157 family protein</fullName>
    </recommendedName>
</protein>
<dbReference type="Proteomes" id="UP001528920">
    <property type="component" value="Unassembled WGS sequence"/>
</dbReference>
<organism evidence="1 2">
    <name type="scientific">Paralabilibaculum antarcticum</name>
    <dbReference type="NCBI Taxonomy" id="2912572"/>
    <lineage>
        <taxon>Bacteria</taxon>
        <taxon>Pseudomonadati</taxon>
        <taxon>Bacteroidota</taxon>
        <taxon>Bacteroidia</taxon>
        <taxon>Marinilabiliales</taxon>
        <taxon>Marinifilaceae</taxon>
        <taxon>Paralabilibaculum</taxon>
    </lineage>
</organism>